<evidence type="ECO:0000259" key="2">
    <source>
        <dbReference type="Pfam" id="PF13622"/>
    </source>
</evidence>
<comment type="caution">
    <text evidence="4">The sequence shown here is derived from an EMBL/GenBank/DDBJ whole genome shotgun (WGS) entry which is preliminary data.</text>
</comment>
<dbReference type="RefSeq" id="WP_379150817.1">
    <property type="nucleotide sequence ID" value="NZ_JBHSRJ010000002.1"/>
</dbReference>
<reference evidence="5" key="1">
    <citation type="journal article" date="2019" name="Int. J. Syst. Evol. Microbiol.">
        <title>The Global Catalogue of Microorganisms (GCM) 10K type strain sequencing project: providing services to taxonomists for standard genome sequencing and annotation.</title>
        <authorList>
            <consortium name="The Broad Institute Genomics Platform"/>
            <consortium name="The Broad Institute Genome Sequencing Center for Infectious Disease"/>
            <person name="Wu L."/>
            <person name="Ma J."/>
        </authorList>
    </citation>
    <scope>NUCLEOTIDE SEQUENCE [LARGE SCALE GENOMIC DNA]</scope>
    <source>
        <strain evidence="5">CCUG 54522</strain>
    </source>
</reference>
<accession>A0ABW1LGT5</accession>
<dbReference type="InterPro" id="IPR029069">
    <property type="entry name" value="HotDog_dom_sf"/>
</dbReference>
<proteinExistence type="predicted"/>
<sequence>MNEKSARTSPFYRLTSPSGRTSEGAVEAFESLPTTAGPWSPDSQHGGPPAALLARAIEGLSDARIGRFTMELLGPVPVGPVAVSASVLRAGRSVQLLGAELRDVARDRVAATARAWMFPRSAGPGGDPEPLPHSPADGAEHPRPSGWHGGYLDAIEWRWISGGLEVPGTGTVWMRSPDLVVGEPISPVQRLLACVDSASGASAALDVREWGFLNTELTVHVLREPVGEWICLDAETTLADGSVGVATSAVHDERGLVARSAQALLVVPRSGQGAASSSS</sequence>
<keyword evidence="5" id="KW-1185">Reference proteome</keyword>
<evidence type="ECO:0000256" key="1">
    <source>
        <dbReference type="SAM" id="MobiDB-lite"/>
    </source>
</evidence>
<dbReference type="Gene3D" id="2.40.160.210">
    <property type="entry name" value="Acyl-CoA thioesterase, double hotdog domain"/>
    <property type="match status" value="1"/>
</dbReference>
<protein>
    <submittedName>
        <fullName evidence="4">Thioesterase family protein</fullName>
    </submittedName>
</protein>
<evidence type="ECO:0000313" key="4">
    <source>
        <dbReference type="EMBL" id="MFC6042322.1"/>
    </source>
</evidence>
<dbReference type="EMBL" id="JBHSRJ010000002">
    <property type="protein sequence ID" value="MFC6042322.1"/>
    <property type="molecule type" value="Genomic_DNA"/>
</dbReference>
<dbReference type="Proteomes" id="UP001596135">
    <property type="component" value="Unassembled WGS sequence"/>
</dbReference>
<feature type="domain" description="Acyl-CoA thioesterase-like N-terminal HotDog" evidence="2">
    <location>
        <begin position="36"/>
        <end position="117"/>
    </location>
</feature>
<gene>
    <name evidence="4" type="ORF">ACFPYL_04520</name>
</gene>
<dbReference type="Pfam" id="PF20789">
    <property type="entry name" value="4HBT_3C"/>
    <property type="match status" value="1"/>
</dbReference>
<feature type="region of interest" description="Disordered" evidence="1">
    <location>
        <begin position="118"/>
        <end position="145"/>
    </location>
</feature>
<name>A0ABW1LGT5_9ACTN</name>
<organism evidence="4 5">
    <name type="scientific">Nocardioides hankookensis</name>
    <dbReference type="NCBI Taxonomy" id="443157"/>
    <lineage>
        <taxon>Bacteria</taxon>
        <taxon>Bacillati</taxon>
        <taxon>Actinomycetota</taxon>
        <taxon>Actinomycetes</taxon>
        <taxon>Propionibacteriales</taxon>
        <taxon>Nocardioidaceae</taxon>
        <taxon>Nocardioides</taxon>
    </lineage>
</organism>
<dbReference type="InterPro" id="IPR042171">
    <property type="entry name" value="Acyl-CoA_hotdog"/>
</dbReference>
<evidence type="ECO:0000259" key="3">
    <source>
        <dbReference type="Pfam" id="PF20789"/>
    </source>
</evidence>
<dbReference type="Pfam" id="PF13622">
    <property type="entry name" value="4HBT_3"/>
    <property type="match status" value="1"/>
</dbReference>
<dbReference type="InterPro" id="IPR049450">
    <property type="entry name" value="ACOT8-like_C"/>
</dbReference>
<evidence type="ECO:0000313" key="5">
    <source>
        <dbReference type="Proteomes" id="UP001596135"/>
    </source>
</evidence>
<feature type="region of interest" description="Disordered" evidence="1">
    <location>
        <begin position="1"/>
        <end position="48"/>
    </location>
</feature>
<dbReference type="SUPFAM" id="SSF54637">
    <property type="entry name" value="Thioesterase/thiol ester dehydrase-isomerase"/>
    <property type="match status" value="2"/>
</dbReference>
<feature type="domain" description="Acyl-CoA thioesterase-like C-terminal" evidence="3">
    <location>
        <begin position="135"/>
        <end position="266"/>
    </location>
</feature>
<dbReference type="InterPro" id="IPR049449">
    <property type="entry name" value="TesB_ACOT8-like_N"/>
</dbReference>